<feature type="transmembrane region" description="Helical" evidence="1">
    <location>
        <begin position="106"/>
        <end position="127"/>
    </location>
</feature>
<keyword evidence="1" id="KW-0812">Transmembrane</keyword>
<keyword evidence="1" id="KW-0472">Membrane</keyword>
<proteinExistence type="predicted"/>
<evidence type="ECO:0000313" key="3">
    <source>
        <dbReference type="Proteomes" id="UP000249061"/>
    </source>
</evidence>
<comment type="caution">
    <text evidence="2">The sequence shown here is derived from an EMBL/GenBank/DDBJ whole genome shotgun (WGS) entry which is preliminary data.</text>
</comment>
<protein>
    <submittedName>
        <fullName evidence="2">Uncharacterized protein</fullName>
    </submittedName>
</protein>
<organism evidence="2 3">
    <name type="scientific">Archangium gephyra</name>
    <dbReference type="NCBI Taxonomy" id="48"/>
    <lineage>
        <taxon>Bacteria</taxon>
        <taxon>Pseudomonadati</taxon>
        <taxon>Myxococcota</taxon>
        <taxon>Myxococcia</taxon>
        <taxon>Myxococcales</taxon>
        <taxon>Cystobacterineae</taxon>
        <taxon>Archangiaceae</taxon>
        <taxon>Archangium</taxon>
    </lineage>
</organism>
<sequence>MKWVAVAAVTLFAWLHFASDGGDLWGRWSDHRRHVGEAIAFQHVGFSLYTHTYDEATRGLTLPCEMHTSLWAHTGVPYPPLGVLLHWPMAQLELHGVLSPPTAHKVIVWLFGFAGIVTTWLGAQLLLSWRRWLFVLMFGPLLIGVGFSGFYDTLYALAAVLAVKHGRRWAVLAYPLHFRGVVVLTLHSWRRAWWSTALIIANSAVAIVASRHLGVFKVTNRLYVMDPRNAWFPALTAIVCFVVRGERLALPLAMTGALLYVDRQRAFWHMLLLLPVVLEALRRASNRTALLICAWAYMAAQHVLDADRPFNVLWFWLRAPW</sequence>
<name>A0A2W5SZ12_9BACT</name>
<feature type="transmembrane region" description="Helical" evidence="1">
    <location>
        <begin position="192"/>
        <end position="209"/>
    </location>
</feature>
<evidence type="ECO:0000256" key="1">
    <source>
        <dbReference type="SAM" id="Phobius"/>
    </source>
</evidence>
<keyword evidence="1" id="KW-1133">Transmembrane helix</keyword>
<accession>A0A2W5SZ12</accession>
<dbReference type="AlphaFoldDB" id="A0A2W5SZ12"/>
<dbReference type="EMBL" id="QFQP01000056">
    <property type="protein sequence ID" value="PZR04545.1"/>
    <property type="molecule type" value="Genomic_DNA"/>
</dbReference>
<reference evidence="2 3" key="1">
    <citation type="submission" date="2017-08" db="EMBL/GenBank/DDBJ databases">
        <title>Infants hospitalized years apart are colonized by the same room-sourced microbial strains.</title>
        <authorList>
            <person name="Brooks B."/>
            <person name="Olm M.R."/>
            <person name="Firek B.A."/>
            <person name="Baker R."/>
            <person name="Thomas B.C."/>
            <person name="Morowitz M.J."/>
            <person name="Banfield J.F."/>
        </authorList>
    </citation>
    <scope>NUCLEOTIDE SEQUENCE [LARGE SCALE GENOMIC DNA]</scope>
    <source>
        <strain evidence="2">S2_003_000_R2_14</strain>
    </source>
</reference>
<evidence type="ECO:0000313" key="2">
    <source>
        <dbReference type="EMBL" id="PZR04545.1"/>
    </source>
</evidence>
<gene>
    <name evidence="2" type="ORF">DI536_34050</name>
</gene>
<dbReference type="Proteomes" id="UP000249061">
    <property type="component" value="Unassembled WGS sequence"/>
</dbReference>